<evidence type="ECO:0000313" key="5">
    <source>
        <dbReference type="Proteomes" id="UP001462502"/>
    </source>
</evidence>
<dbReference type="CDD" id="cd04301">
    <property type="entry name" value="NAT_SF"/>
    <property type="match status" value="1"/>
</dbReference>
<dbReference type="GO" id="GO:0008999">
    <property type="term" value="F:protein-N-terminal-alanine acetyltransferase activity"/>
    <property type="evidence" value="ECO:0007669"/>
    <property type="project" value="TreeGrafter"/>
</dbReference>
<evidence type="ECO:0000313" key="3">
    <source>
        <dbReference type="EMBL" id="MEO9382721.1"/>
    </source>
</evidence>
<evidence type="ECO:0000313" key="4">
    <source>
        <dbReference type="Proteomes" id="UP000252038"/>
    </source>
</evidence>
<keyword evidence="5" id="KW-1185">Reference proteome</keyword>
<dbReference type="RefSeq" id="WP_114072645.1">
    <property type="nucleotide sequence ID" value="NZ_CP029554.1"/>
</dbReference>
<dbReference type="AlphaFoldDB" id="A0A344UEC1"/>
<dbReference type="EMBL" id="JBDXMI010000001">
    <property type="protein sequence ID" value="MEO9382721.1"/>
    <property type="molecule type" value="Genomic_DNA"/>
</dbReference>
<reference evidence="2 4" key="1">
    <citation type="submission" date="2018-05" db="EMBL/GenBank/DDBJ databases">
        <title>Genome sequencing, assembly and analysis of the novel insecticidal bacterium, Chromobacterium phragmitis.</title>
        <authorList>
            <person name="Sparks M.E."/>
            <person name="Blackburn M.B."/>
            <person name="Gundersen-Rindal D.E."/>
        </authorList>
    </citation>
    <scope>NUCLEOTIDE SEQUENCE [LARGE SCALE GENOMIC DNA]</scope>
    <source>
        <strain evidence="2">IIBBL 274-1</strain>
    </source>
</reference>
<dbReference type="EMBL" id="CP029554">
    <property type="protein sequence ID" value="AXE33619.1"/>
    <property type="molecule type" value="Genomic_DNA"/>
</dbReference>
<dbReference type="Proteomes" id="UP001462502">
    <property type="component" value="Unassembled WGS sequence"/>
</dbReference>
<dbReference type="InterPro" id="IPR051908">
    <property type="entry name" value="Ribosomal_N-acetyltransferase"/>
</dbReference>
<evidence type="ECO:0000313" key="2">
    <source>
        <dbReference type="EMBL" id="AXE33619.1"/>
    </source>
</evidence>
<dbReference type="GO" id="GO:0005737">
    <property type="term" value="C:cytoplasm"/>
    <property type="evidence" value="ECO:0007669"/>
    <property type="project" value="TreeGrafter"/>
</dbReference>
<feature type="domain" description="N-acetyltransferase" evidence="1">
    <location>
        <begin position="39"/>
        <end position="188"/>
    </location>
</feature>
<keyword evidence="2" id="KW-0808">Transferase</keyword>
<accession>A0A344UEC1</accession>
<gene>
    <name evidence="3" type="ORF">ABI908_01145</name>
    <name evidence="2" type="ORF">DK843_04355</name>
</gene>
<dbReference type="SUPFAM" id="SSF55729">
    <property type="entry name" value="Acyl-CoA N-acyltransferases (Nat)"/>
    <property type="match status" value="1"/>
</dbReference>
<reference evidence="3 5" key="2">
    <citation type="submission" date="2024-05" db="EMBL/GenBank/DDBJ databases">
        <authorList>
            <person name="De Oliveira J.P."/>
            <person name="Noriler S.A."/>
            <person name="De Oliveira A.G."/>
            <person name="Sipoli D.S."/>
        </authorList>
    </citation>
    <scope>NUCLEOTIDE SEQUENCE [LARGE SCALE GENOMIC DNA]</scope>
    <source>
        <strain evidence="3 5">LABIM192</strain>
    </source>
</reference>
<protein>
    <submittedName>
        <fullName evidence="2">GNAT family N-acetyltransferase</fullName>
    </submittedName>
</protein>
<dbReference type="Proteomes" id="UP000252038">
    <property type="component" value="Chromosome"/>
</dbReference>
<organism evidence="2 4">
    <name type="scientific">Chromobacterium phragmitis</name>
    <dbReference type="NCBI Taxonomy" id="2202141"/>
    <lineage>
        <taxon>Bacteria</taxon>
        <taxon>Pseudomonadati</taxon>
        <taxon>Pseudomonadota</taxon>
        <taxon>Betaproteobacteria</taxon>
        <taxon>Neisseriales</taxon>
        <taxon>Chromobacteriaceae</taxon>
        <taxon>Chromobacterium</taxon>
    </lineage>
</organism>
<dbReference type="GO" id="GO:1990189">
    <property type="term" value="F:protein N-terminal-serine acetyltransferase activity"/>
    <property type="evidence" value="ECO:0007669"/>
    <property type="project" value="TreeGrafter"/>
</dbReference>
<dbReference type="PROSITE" id="PS51186">
    <property type="entry name" value="GNAT"/>
    <property type="match status" value="1"/>
</dbReference>
<dbReference type="PANTHER" id="PTHR43441:SF3">
    <property type="entry name" value="ACETYLTRANSFERASE"/>
    <property type="match status" value="1"/>
</dbReference>
<name>A0A344UEC1_9NEIS</name>
<dbReference type="InterPro" id="IPR016181">
    <property type="entry name" value="Acyl_CoA_acyltransferase"/>
</dbReference>
<evidence type="ECO:0000259" key="1">
    <source>
        <dbReference type="PROSITE" id="PS51186"/>
    </source>
</evidence>
<dbReference type="InterPro" id="IPR000182">
    <property type="entry name" value="GNAT_dom"/>
</dbReference>
<proteinExistence type="predicted"/>
<dbReference type="KEGG" id="chrb:DK843_04355"/>
<dbReference type="Pfam" id="PF13302">
    <property type="entry name" value="Acetyltransf_3"/>
    <property type="match status" value="1"/>
</dbReference>
<sequence length="188" mass="20958">MSDILRDIPDQIESERLTLRSPMPGDGPIVYAAVSASLAQLRAFPASMPWALEEPSIETSESFCRQSRVDYLARKGLPMLLFLKDGGHFVGACGLHQLSWRHRQAHIGYWAHRDWQGRGLIGEAARAVCDFARQELGLRRIACLADAQNLASRRVAERAGFALEGIMRNERIAPDGFPRDTALYALIN</sequence>
<dbReference type="Gene3D" id="3.40.630.30">
    <property type="match status" value="1"/>
</dbReference>
<dbReference type="PANTHER" id="PTHR43441">
    <property type="entry name" value="RIBOSOMAL-PROTEIN-SERINE ACETYLTRANSFERASE"/>
    <property type="match status" value="1"/>
</dbReference>